<accession>A0A158SZT2</accession>
<evidence type="ECO:0000313" key="11">
    <source>
        <dbReference type="EMBL" id="KIS36376.1"/>
    </source>
</evidence>
<comment type="pathway">
    <text evidence="7">Quinol/quinone metabolism; 1,4-dihydroxy-2-naphthoate biosynthesis; 1,4-dihydroxy-2-naphthoate from chorismate: step 2/7.</text>
</comment>
<dbReference type="HAMAP" id="MF_01659">
    <property type="entry name" value="MenD"/>
    <property type="match status" value="1"/>
</dbReference>
<dbReference type="PIRSF" id="PIRSF004983">
    <property type="entry name" value="MenD"/>
    <property type="match status" value="1"/>
</dbReference>
<feature type="domain" description="Thiamine pyrophosphate enzyme TPP-binding" evidence="8">
    <location>
        <begin position="435"/>
        <end position="549"/>
    </location>
</feature>
<name>A0A158SZT2_HAEIF</name>
<comment type="caution">
    <text evidence="11">The sequence shown here is derived from an EMBL/GenBank/DDBJ whole genome shotgun (WGS) entry which is preliminary data.</text>
</comment>
<keyword evidence="5 7" id="KW-0786">Thiamine pyrophosphate</keyword>
<dbReference type="UniPathway" id="UPA01057">
    <property type="reaction ID" value="UER00164"/>
</dbReference>
<proteinExistence type="inferred from homology"/>
<keyword evidence="1 7" id="KW-0474">Menaquinone biosynthesis</keyword>
<dbReference type="CDD" id="cd02009">
    <property type="entry name" value="TPP_SHCHC_synthase"/>
    <property type="match status" value="1"/>
</dbReference>
<evidence type="ECO:0000256" key="4">
    <source>
        <dbReference type="ARBA" id="ARBA00022842"/>
    </source>
</evidence>
<feature type="domain" description="Menaquinone biosynthesis protein MenD middle" evidence="10">
    <location>
        <begin position="196"/>
        <end position="402"/>
    </location>
</feature>
<evidence type="ECO:0000256" key="2">
    <source>
        <dbReference type="ARBA" id="ARBA00022679"/>
    </source>
</evidence>
<dbReference type="UniPathway" id="UPA00079"/>
<reference evidence="11" key="1">
    <citation type="submission" date="2014-05" db="EMBL/GenBank/DDBJ databases">
        <title>Methylome analysis of the phasevarions of Haemophilus influenzae.</title>
        <authorList>
            <person name="Atack J.M."/>
            <person name="Fox K.L."/>
            <person name="Power P.M."/>
            <person name="Clark T."/>
            <person name="Jurcisek J."/>
            <person name="Korlach J."/>
            <person name="Bakaletz L.O."/>
            <person name="Jennings M.P."/>
        </authorList>
    </citation>
    <scope>NUCLEOTIDE SEQUENCE [LARGE SCALE GENOMIC DNA]</scope>
    <source>
        <strain evidence="11">1209</strain>
    </source>
</reference>
<evidence type="ECO:0000256" key="6">
    <source>
        <dbReference type="ARBA" id="ARBA00023211"/>
    </source>
</evidence>
<dbReference type="GO" id="GO:0030976">
    <property type="term" value="F:thiamine pyrophosphate binding"/>
    <property type="evidence" value="ECO:0007669"/>
    <property type="project" value="UniProtKB-UniRule"/>
</dbReference>
<dbReference type="InterPro" id="IPR012001">
    <property type="entry name" value="Thiamin_PyroP_enz_TPP-bd_dom"/>
</dbReference>
<evidence type="ECO:0000259" key="8">
    <source>
        <dbReference type="Pfam" id="PF02775"/>
    </source>
</evidence>
<comment type="function">
    <text evidence="7">Catalyzes the thiamine diphosphate-dependent decarboxylation of 2-oxoglutarate and the subsequent addition of the resulting succinic semialdehyde-thiamine pyrophosphate anion to isochorismate to yield 2-succinyl-5-enolpyruvyl-6-hydroxy-3-cyclohexene-1-carboxylate (SEPHCHC).</text>
</comment>
<keyword evidence="3 7" id="KW-0479">Metal-binding</keyword>
<dbReference type="SUPFAM" id="SSF52518">
    <property type="entry name" value="Thiamin diphosphate-binding fold (THDP-binding)"/>
    <property type="match status" value="2"/>
</dbReference>
<dbReference type="InterPro" id="IPR029061">
    <property type="entry name" value="THDP-binding"/>
</dbReference>
<dbReference type="Gene3D" id="3.40.50.970">
    <property type="match status" value="2"/>
</dbReference>
<dbReference type="GO" id="GO:0070204">
    <property type="term" value="F:2-succinyl-5-enolpyruvyl-6-hydroxy-3-cyclohexene-1-carboxylic-acid synthase activity"/>
    <property type="evidence" value="ECO:0007669"/>
    <property type="project" value="UniProtKB-UniRule"/>
</dbReference>
<feature type="domain" description="Thiamine pyrophosphate enzyme N-terminal TPP-binding" evidence="9">
    <location>
        <begin position="18"/>
        <end position="127"/>
    </location>
</feature>
<dbReference type="GO" id="GO:0030145">
    <property type="term" value="F:manganese ion binding"/>
    <property type="evidence" value="ECO:0007669"/>
    <property type="project" value="UniProtKB-UniRule"/>
</dbReference>
<organism evidence="11">
    <name type="scientific">Haemophilus influenzae</name>
    <dbReference type="NCBI Taxonomy" id="727"/>
    <lineage>
        <taxon>Bacteria</taxon>
        <taxon>Pseudomonadati</taxon>
        <taxon>Pseudomonadota</taxon>
        <taxon>Gammaproteobacteria</taxon>
        <taxon>Pasteurellales</taxon>
        <taxon>Pasteurellaceae</taxon>
        <taxon>Haemophilus</taxon>
    </lineage>
</organism>
<dbReference type="Proteomes" id="UP000050700">
    <property type="component" value="Unassembled WGS sequence"/>
</dbReference>
<evidence type="ECO:0000256" key="7">
    <source>
        <dbReference type="HAMAP-Rule" id="MF_01659"/>
    </source>
</evidence>
<dbReference type="GO" id="GO:0000287">
    <property type="term" value="F:magnesium ion binding"/>
    <property type="evidence" value="ECO:0007669"/>
    <property type="project" value="UniProtKB-UniRule"/>
</dbReference>
<keyword evidence="4 7" id="KW-0460">Magnesium</keyword>
<dbReference type="AlphaFoldDB" id="A0A158SZT2"/>
<dbReference type="Pfam" id="PF02775">
    <property type="entry name" value="TPP_enzyme_C"/>
    <property type="match status" value="1"/>
</dbReference>
<dbReference type="Pfam" id="PF16582">
    <property type="entry name" value="TPP_enzyme_M_2"/>
    <property type="match status" value="1"/>
</dbReference>
<dbReference type="NCBIfam" id="TIGR00173">
    <property type="entry name" value="menD"/>
    <property type="match status" value="1"/>
</dbReference>
<dbReference type="EMBL" id="JMQP01000002">
    <property type="protein sequence ID" value="KIS36376.1"/>
    <property type="molecule type" value="Genomic_DNA"/>
</dbReference>
<comment type="cofactor">
    <cofactor evidence="7">
        <name>thiamine diphosphate</name>
        <dbReference type="ChEBI" id="CHEBI:58937"/>
    </cofactor>
    <text evidence="7">Binds 1 thiamine pyrophosphate per subunit.</text>
</comment>
<sequence length="574" mass="63822">MITEKKMSVSVFNRCWSKVILETLVRQGVSHVCIAPGSRSTPLTLEAVRLQNAGSVTCHTHFDERGLGFFALGIAKATQSPVAIIVTSGTATANLYPAIIEARQTGVNLFVLTADRPPELWECGANQAILQQNMFGQYPVANVNLPKPNADYSAQWLISLLEQAAFQQKQQSGVVHINVPFAEPLYDATDEEVNSHSWLQPLQRWLIQNKSWINVEVQQNEVLMHENWDHWRTKRGVVVVGQLPAEQAMGINSWASAMGWVLLTDIQSGVVPTTPYEDIWLANQTVREKLLQADIVIQFGARFISKRINQFLQAFKGEFWLVEQSGKALDPYHHSLTRFNAKAHHWLRAHPPLRQKTWLLEPLALSKFCATFIEQQVGGNLTEASLALRLPTLLPYNGVLFLGNSLLVRLVDALTQLPESYPVYTNRGASGIDGLLATAAGIGIGSNKPVVAVIGDTSTLYDLNSFALFKNVTQPTVIFVINNNGGAIFDMLPVDEQVKDQFYRLPHNGDFSQIAAMFDLKYAHPYTWADLNSVVKQAYSRRKATLIEIKTNPSDGSSLYKRLIEQISHAVIGA</sequence>
<dbReference type="InterPro" id="IPR011766">
    <property type="entry name" value="TPP_enzyme_TPP-bd"/>
</dbReference>
<comment type="cofactor">
    <cofactor evidence="7">
        <name>Mg(2+)</name>
        <dbReference type="ChEBI" id="CHEBI:18420"/>
    </cofactor>
    <cofactor evidence="7">
        <name>Mn(2+)</name>
        <dbReference type="ChEBI" id="CHEBI:29035"/>
    </cofactor>
</comment>
<dbReference type="InterPro" id="IPR032264">
    <property type="entry name" value="MenD_middle"/>
</dbReference>
<evidence type="ECO:0000259" key="9">
    <source>
        <dbReference type="Pfam" id="PF02776"/>
    </source>
</evidence>
<dbReference type="GO" id="GO:0009234">
    <property type="term" value="P:menaquinone biosynthetic process"/>
    <property type="evidence" value="ECO:0007669"/>
    <property type="project" value="UniProtKB-UniRule"/>
</dbReference>
<dbReference type="InterPro" id="IPR004433">
    <property type="entry name" value="MenaQ_synth_MenD"/>
</dbReference>
<comment type="pathway">
    <text evidence="7">Quinol/quinone metabolism; menaquinone biosynthesis.</text>
</comment>
<evidence type="ECO:0000256" key="5">
    <source>
        <dbReference type="ARBA" id="ARBA00023052"/>
    </source>
</evidence>
<gene>
    <name evidence="7 11" type="primary">menD</name>
    <name evidence="11" type="ORF">NTHI1209_02020</name>
</gene>
<dbReference type="PATRIC" id="fig|727.582.peg.1846"/>
<dbReference type="Pfam" id="PF02776">
    <property type="entry name" value="TPP_enzyme_N"/>
    <property type="match status" value="1"/>
</dbReference>
<evidence type="ECO:0000256" key="3">
    <source>
        <dbReference type="ARBA" id="ARBA00022723"/>
    </source>
</evidence>
<dbReference type="EC" id="2.2.1.9" evidence="7"/>
<comment type="subunit">
    <text evidence="7">Homodimer.</text>
</comment>
<comment type="similarity">
    <text evidence="7">Belongs to the TPP enzyme family. MenD subfamily.</text>
</comment>
<dbReference type="PANTHER" id="PTHR42916:SF1">
    <property type="entry name" value="PROTEIN PHYLLO, CHLOROPLASTIC"/>
    <property type="match status" value="1"/>
</dbReference>
<protein>
    <recommendedName>
        <fullName evidence="7">2-succinyl-5-enolpyruvyl-6-hydroxy-3-cyclohexene-1-carboxylate synthase</fullName>
        <shortName evidence="7">SEPHCHC synthase</shortName>
        <ecNumber evidence="7">2.2.1.9</ecNumber>
    </recommendedName>
    <alternativeName>
        <fullName evidence="7">Menaquinone biosynthesis protein MenD</fullName>
    </alternativeName>
</protein>
<dbReference type="Gene3D" id="3.40.50.1220">
    <property type="entry name" value="TPP-binding domain"/>
    <property type="match status" value="1"/>
</dbReference>
<keyword evidence="6 7" id="KW-0464">Manganese</keyword>
<keyword evidence="2 7" id="KW-0808">Transferase</keyword>
<dbReference type="CDD" id="cd07037">
    <property type="entry name" value="TPP_PYR_MenD"/>
    <property type="match status" value="1"/>
</dbReference>
<evidence type="ECO:0000259" key="10">
    <source>
        <dbReference type="Pfam" id="PF16582"/>
    </source>
</evidence>
<dbReference type="PANTHER" id="PTHR42916">
    <property type="entry name" value="2-SUCCINYL-5-ENOLPYRUVYL-6-HYDROXY-3-CYCLOHEXENE-1-CARBOXYLATE SYNTHASE"/>
    <property type="match status" value="1"/>
</dbReference>
<evidence type="ECO:0000256" key="1">
    <source>
        <dbReference type="ARBA" id="ARBA00022428"/>
    </source>
</evidence>
<comment type="catalytic activity">
    <reaction evidence="7">
        <text>isochorismate + 2-oxoglutarate + H(+) = 5-enolpyruvoyl-6-hydroxy-2-succinyl-cyclohex-3-ene-1-carboxylate + CO2</text>
        <dbReference type="Rhea" id="RHEA:25593"/>
        <dbReference type="ChEBI" id="CHEBI:15378"/>
        <dbReference type="ChEBI" id="CHEBI:16526"/>
        <dbReference type="ChEBI" id="CHEBI:16810"/>
        <dbReference type="ChEBI" id="CHEBI:29780"/>
        <dbReference type="ChEBI" id="CHEBI:58818"/>
        <dbReference type="EC" id="2.2.1.9"/>
    </reaction>
</comment>